<proteinExistence type="predicted"/>
<dbReference type="Pfam" id="PF17390">
    <property type="entry name" value="Bac_rhamnosid_C"/>
    <property type="match status" value="1"/>
</dbReference>
<dbReference type="InterPro" id="IPR013783">
    <property type="entry name" value="Ig-like_fold"/>
</dbReference>
<evidence type="ECO:0000256" key="2">
    <source>
        <dbReference type="ARBA" id="ARBA00012652"/>
    </source>
</evidence>
<dbReference type="InterPro" id="IPR012341">
    <property type="entry name" value="6hp_glycosidase-like_sf"/>
</dbReference>
<evidence type="ECO:0000259" key="7">
    <source>
        <dbReference type="Pfam" id="PF17389"/>
    </source>
</evidence>
<feature type="domain" description="Alpha-L-rhamnosidase C-terminal" evidence="8">
    <location>
        <begin position="812"/>
        <end position="890"/>
    </location>
</feature>
<accession>A0ABS7HY86</accession>
<evidence type="ECO:0000259" key="8">
    <source>
        <dbReference type="Pfam" id="PF17390"/>
    </source>
</evidence>
<dbReference type="Pfam" id="PF05592">
    <property type="entry name" value="Bac_rhamnosid"/>
    <property type="match status" value="1"/>
</dbReference>
<dbReference type="Pfam" id="PF25788">
    <property type="entry name" value="Ig_Rha78A_N"/>
    <property type="match status" value="1"/>
</dbReference>
<dbReference type="PANTHER" id="PTHR33307:SF6">
    <property type="entry name" value="ALPHA-RHAMNOSIDASE (EUROFUNG)-RELATED"/>
    <property type="match status" value="1"/>
</dbReference>
<feature type="domain" description="Bacterial alpha-L-rhamnosidase N-terminal" evidence="6">
    <location>
        <begin position="152"/>
        <end position="278"/>
    </location>
</feature>
<dbReference type="GO" id="GO:0016787">
    <property type="term" value="F:hydrolase activity"/>
    <property type="evidence" value="ECO:0007669"/>
    <property type="project" value="UniProtKB-KW"/>
</dbReference>
<dbReference type="SUPFAM" id="SSF48208">
    <property type="entry name" value="Six-hairpin glycosidases"/>
    <property type="match status" value="1"/>
</dbReference>
<evidence type="ECO:0000256" key="1">
    <source>
        <dbReference type="ARBA" id="ARBA00001445"/>
    </source>
</evidence>
<evidence type="ECO:0000259" key="6">
    <source>
        <dbReference type="Pfam" id="PF08531"/>
    </source>
</evidence>
<dbReference type="Gene3D" id="2.60.40.10">
    <property type="entry name" value="Immunoglobulins"/>
    <property type="match status" value="1"/>
</dbReference>
<dbReference type="EMBL" id="JAEUAX010000005">
    <property type="protein sequence ID" value="MBW9110346.1"/>
    <property type="molecule type" value="Genomic_DNA"/>
</dbReference>
<dbReference type="Gene3D" id="1.50.10.10">
    <property type="match status" value="1"/>
</dbReference>
<sequence>MTSIETVAAATRTDAAPSGLAVDVGGDQFIVSGPTPRLSWLLPRGATHQERYELEATVDGEPVGIVIRHTREHLRASWPWAPLRSTQRVQWRVRTTTDLGTSGWSEWSRFEAGLFDEDWTARWISPAESDHAGYGRRPAHVLATTVEVPEGVASARLYATALGVYEAFINGERVGTAELSPGATSYDRTLYAQASDVGESLRPGANTLEVVLSDGWFRGQVGAFREPAGWGTVLGARAELHVDFADGSTRTIVTDGEWTSSRSEIVQADLMAGQMTDFSSGHEAAASVLVDVVHAPPAISWSPAPPVRIVDTRPAVSLTEVADGTWVADFGQNASGWIRLADLGPAGTRTVIDYGEFVGPDGDLSTTHLDSVRPGEPARPFVQRDEVVSSGGAEVFEPRHTVHGFQYARITREGGTLDASSLEMRVVHTDFRQTGTFASSNDDLNRLHELARWSWLGNAVDIPTDCPTRERLGWTGDYQIFVPTATRLYDVLGFSRKWLQSVRDDQLDDGRIANFSPDGRRIKHNLQHQLAMMTGSAGWGDAIVAVPWELYLSYGDRELLAENWDAMVRWVEWALGTARTARHQSRVERSPEEQPHEQYLWDGSFHWGEWIEPKPRAADGSLIDLIHSNPMAWFMSDKGEVGTAYLYRSTATLAQIAQILGRVTDAATYAATAEKVRDAWRTEFLLPGGRTVADTQAAYVRALSFGLIPDDQRQDAASRLVQLIREAGLHLGTGFLSTGDLLPVLTDLGHADIAYAVLFQRTSPSWLAMVDRGATTIWEDWDGIDENGVAHDSLNHYSKGAVVRYLHTHVVGLRQAESSVAWTDIVVQPIPTPEVTWARGTHDSPQGLIAVEWRTEGDEIEVSVDAPASVGVRIVLPDGTTSDARGPHRARGLHRNREDER</sequence>
<dbReference type="Gene3D" id="2.60.120.260">
    <property type="entry name" value="Galactose-binding domain-like"/>
    <property type="match status" value="2"/>
</dbReference>
<feature type="domain" description="Alpha-L-rhamnosidase concanavalin-like" evidence="5">
    <location>
        <begin position="320"/>
        <end position="428"/>
    </location>
</feature>
<evidence type="ECO:0000259" key="5">
    <source>
        <dbReference type="Pfam" id="PF05592"/>
    </source>
</evidence>
<dbReference type="RefSeq" id="WP_220339676.1">
    <property type="nucleotide sequence ID" value="NZ_JAEUAX010000005.1"/>
</dbReference>
<evidence type="ECO:0000256" key="4">
    <source>
        <dbReference type="SAM" id="MobiDB-lite"/>
    </source>
</evidence>
<dbReference type="InterPro" id="IPR013737">
    <property type="entry name" value="Bac_rhamnosid_N"/>
</dbReference>
<comment type="catalytic activity">
    <reaction evidence="1">
        <text>Hydrolysis of terminal non-reducing alpha-L-rhamnose residues in alpha-L-rhamnosides.</text>
        <dbReference type="EC" id="3.2.1.40"/>
    </reaction>
</comment>
<evidence type="ECO:0000256" key="3">
    <source>
        <dbReference type="ARBA" id="ARBA00022801"/>
    </source>
</evidence>
<organism evidence="9 10">
    <name type="scientific">Microbacterium ureisolvens</name>
    <dbReference type="NCBI Taxonomy" id="2781186"/>
    <lineage>
        <taxon>Bacteria</taxon>
        <taxon>Bacillati</taxon>
        <taxon>Actinomycetota</taxon>
        <taxon>Actinomycetes</taxon>
        <taxon>Micrococcales</taxon>
        <taxon>Microbacteriaceae</taxon>
        <taxon>Microbacterium</taxon>
    </lineage>
</organism>
<dbReference type="InterPro" id="IPR035398">
    <property type="entry name" value="Bac_rhamnosid_C"/>
</dbReference>
<dbReference type="PANTHER" id="PTHR33307">
    <property type="entry name" value="ALPHA-RHAMNOSIDASE (EUROFUNG)"/>
    <property type="match status" value="1"/>
</dbReference>
<dbReference type="Proteomes" id="UP000777440">
    <property type="component" value="Unassembled WGS sequence"/>
</dbReference>
<keyword evidence="3 9" id="KW-0378">Hydrolase</keyword>
<keyword evidence="10" id="KW-1185">Reference proteome</keyword>
<feature type="domain" description="Alpha-L-rhamnosidase six-hairpin glycosidase" evidence="7">
    <location>
        <begin position="432"/>
        <end position="810"/>
    </location>
</feature>
<comment type="caution">
    <text evidence="9">The sequence shown here is derived from an EMBL/GenBank/DDBJ whole genome shotgun (WGS) entry which is preliminary data.</text>
</comment>
<dbReference type="InterPro" id="IPR016007">
    <property type="entry name" value="Alpha_rhamnosid"/>
</dbReference>
<dbReference type="Pfam" id="PF17389">
    <property type="entry name" value="Bac_rhamnosid6H"/>
    <property type="match status" value="1"/>
</dbReference>
<protein>
    <recommendedName>
        <fullName evidence="2">alpha-L-rhamnosidase</fullName>
        <ecNumber evidence="2">3.2.1.40</ecNumber>
    </recommendedName>
</protein>
<dbReference type="InterPro" id="IPR008928">
    <property type="entry name" value="6-hairpin_glycosidase_sf"/>
</dbReference>
<feature type="region of interest" description="Disordered" evidence="4">
    <location>
        <begin position="877"/>
        <end position="901"/>
    </location>
</feature>
<evidence type="ECO:0000313" key="9">
    <source>
        <dbReference type="EMBL" id="MBW9110346.1"/>
    </source>
</evidence>
<dbReference type="InterPro" id="IPR035396">
    <property type="entry name" value="Bac_rhamnosid6H"/>
</dbReference>
<dbReference type="EC" id="3.2.1.40" evidence="2"/>
<reference evidence="9 10" key="1">
    <citation type="journal article" date="2021" name="MBio">
        <title>Poor Competitiveness of Bradyrhizobium in Pigeon Pea Root Colonization in Indian Soils.</title>
        <authorList>
            <person name="Chalasani D."/>
            <person name="Basu A."/>
            <person name="Pullabhotla S.V.S.R.N."/>
            <person name="Jorrin B."/>
            <person name="Neal A.L."/>
            <person name="Poole P.S."/>
            <person name="Podile A.R."/>
            <person name="Tkacz A."/>
        </authorList>
    </citation>
    <scope>NUCLEOTIDE SEQUENCE [LARGE SCALE GENOMIC DNA]</scope>
    <source>
        <strain evidence="9 10">HU12</strain>
    </source>
</reference>
<gene>
    <name evidence="9" type="ORF">JNB61_11230</name>
</gene>
<dbReference type="InterPro" id="IPR008902">
    <property type="entry name" value="Rhamnosid_concanavalin"/>
</dbReference>
<dbReference type="Gene3D" id="2.60.420.10">
    <property type="entry name" value="Maltose phosphorylase, domain 3"/>
    <property type="match status" value="1"/>
</dbReference>
<name>A0ABS7HY86_9MICO</name>
<evidence type="ECO:0000313" key="10">
    <source>
        <dbReference type="Proteomes" id="UP000777440"/>
    </source>
</evidence>
<dbReference type="Pfam" id="PF08531">
    <property type="entry name" value="Bac_rhamnosid_N"/>
    <property type="match status" value="1"/>
</dbReference>